<evidence type="ECO:0000256" key="2">
    <source>
        <dbReference type="ARBA" id="ARBA00022475"/>
    </source>
</evidence>
<evidence type="ECO:0000256" key="6">
    <source>
        <dbReference type="SAM" id="Phobius"/>
    </source>
</evidence>
<keyword evidence="4 6" id="KW-1133">Transmembrane helix</keyword>
<feature type="transmembrane region" description="Helical" evidence="6">
    <location>
        <begin position="49"/>
        <end position="70"/>
    </location>
</feature>
<reference evidence="8 9" key="1">
    <citation type="submission" date="2018-06" db="EMBL/GenBank/DDBJ databases">
        <authorList>
            <consortium name="Pathogen Informatics"/>
            <person name="Doyle S."/>
        </authorList>
    </citation>
    <scope>NUCLEOTIDE SEQUENCE [LARGE SCALE GENOMIC DNA]</scope>
    <source>
        <strain evidence="8 9">NCTC12877</strain>
    </source>
</reference>
<gene>
    <name evidence="8" type="primary">sotB</name>
    <name evidence="8" type="ORF">NCTC12877_00124</name>
</gene>
<keyword evidence="9" id="KW-1185">Reference proteome</keyword>
<dbReference type="Pfam" id="PF07690">
    <property type="entry name" value="MFS_1"/>
    <property type="match status" value="1"/>
</dbReference>
<dbReference type="GO" id="GO:0005886">
    <property type="term" value="C:plasma membrane"/>
    <property type="evidence" value="ECO:0007669"/>
    <property type="project" value="UniProtKB-SubCell"/>
</dbReference>
<feature type="transmembrane region" description="Helical" evidence="6">
    <location>
        <begin position="114"/>
        <end position="140"/>
    </location>
</feature>
<organism evidence="8 9">
    <name type="scientific">Moraxella caprae</name>
    <dbReference type="NCBI Taxonomy" id="90240"/>
    <lineage>
        <taxon>Bacteria</taxon>
        <taxon>Pseudomonadati</taxon>
        <taxon>Pseudomonadota</taxon>
        <taxon>Gammaproteobacteria</taxon>
        <taxon>Moraxellales</taxon>
        <taxon>Moraxellaceae</taxon>
        <taxon>Moraxella</taxon>
    </lineage>
</organism>
<dbReference type="InterPro" id="IPR011701">
    <property type="entry name" value="MFS"/>
</dbReference>
<keyword evidence="3 6" id="KW-0812">Transmembrane</keyword>
<feature type="transmembrane region" description="Helical" evidence="6">
    <location>
        <begin position="203"/>
        <end position="223"/>
    </location>
</feature>
<dbReference type="PANTHER" id="PTHR43124">
    <property type="entry name" value="PURINE EFFLUX PUMP PBUE"/>
    <property type="match status" value="1"/>
</dbReference>
<evidence type="ECO:0000256" key="5">
    <source>
        <dbReference type="ARBA" id="ARBA00023136"/>
    </source>
</evidence>
<dbReference type="Proteomes" id="UP000254065">
    <property type="component" value="Unassembled WGS sequence"/>
</dbReference>
<evidence type="ECO:0000313" key="8">
    <source>
        <dbReference type="EMBL" id="STZ07169.1"/>
    </source>
</evidence>
<dbReference type="NCBIfam" id="NF002921">
    <property type="entry name" value="PRK03545.1"/>
    <property type="match status" value="1"/>
</dbReference>
<feature type="transmembrane region" description="Helical" evidence="6">
    <location>
        <begin position="90"/>
        <end position="107"/>
    </location>
</feature>
<feature type="transmembrane region" description="Helical" evidence="6">
    <location>
        <begin position="310"/>
        <end position="328"/>
    </location>
</feature>
<feature type="transmembrane region" description="Helical" evidence="6">
    <location>
        <begin position="278"/>
        <end position="298"/>
    </location>
</feature>
<proteinExistence type="predicted"/>
<dbReference type="InterPro" id="IPR020846">
    <property type="entry name" value="MFS_dom"/>
</dbReference>
<dbReference type="Gene3D" id="1.20.1250.20">
    <property type="entry name" value="MFS general substrate transporter like domains"/>
    <property type="match status" value="1"/>
</dbReference>
<dbReference type="GO" id="GO:0022857">
    <property type="term" value="F:transmembrane transporter activity"/>
    <property type="evidence" value="ECO:0007669"/>
    <property type="project" value="InterPro"/>
</dbReference>
<sequence length="426" mass="45902">MVVVRLLCENVINDRYTLAFYVKIRLLPMTHIPQHDFSAHANRIRTLRVVALALSAFIFNTTEFIPVALLSDIGASFGMPAHEVGVMMTVYAWIVACLSLPAMLLTAKIERKKLLMGLFIIFIISHIMTVLASSFAILLIARAGVALAHAVFWSITASLVVRVAPKGKQTTALGMLATGSALATVLGLPLGRILGQYLGWRTTFGTIGAIAFVAMMVLWYILPKLPSRNVGDLSSLTLIAKNKPLIAVYLMIALAVTAHFTAYSYIEPFVLHINAFSPTYATAVLLIFGLAGIVASVLFGRYYERFEQGFLWLAMIGVLASLMLMMILAGHIMLWTALAVLWGVSMTAISLVLQLRTLKLAPQATDVAMSLFSGIYNIGIGGGALLGGMVIAHQALGLTMIGHVGAGVMLLAVLVHGMSVKMTRNA</sequence>
<dbReference type="AlphaFoldDB" id="A0A378QX98"/>
<feature type="domain" description="Major facilitator superfamily (MFS) profile" evidence="7">
    <location>
        <begin position="48"/>
        <end position="424"/>
    </location>
</feature>
<dbReference type="InterPro" id="IPR036259">
    <property type="entry name" value="MFS_trans_sf"/>
</dbReference>
<dbReference type="SUPFAM" id="SSF103473">
    <property type="entry name" value="MFS general substrate transporter"/>
    <property type="match status" value="1"/>
</dbReference>
<evidence type="ECO:0000256" key="4">
    <source>
        <dbReference type="ARBA" id="ARBA00022989"/>
    </source>
</evidence>
<evidence type="ECO:0000313" key="9">
    <source>
        <dbReference type="Proteomes" id="UP000254065"/>
    </source>
</evidence>
<feature type="transmembrane region" description="Helical" evidence="6">
    <location>
        <begin position="395"/>
        <end position="415"/>
    </location>
</feature>
<feature type="transmembrane region" description="Helical" evidence="6">
    <location>
        <begin position="146"/>
        <end position="164"/>
    </location>
</feature>
<dbReference type="EMBL" id="UGQB01000004">
    <property type="protein sequence ID" value="STZ07169.1"/>
    <property type="molecule type" value="Genomic_DNA"/>
</dbReference>
<dbReference type="CDD" id="cd17324">
    <property type="entry name" value="MFS_NepI_like"/>
    <property type="match status" value="1"/>
</dbReference>
<dbReference type="PANTHER" id="PTHR43124:SF4">
    <property type="entry name" value="SUGAR EFFLUX TRANSPORTER"/>
    <property type="match status" value="1"/>
</dbReference>
<protein>
    <submittedName>
        <fullName evidence="8">Sugar efflux transporter B</fullName>
    </submittedName>
</protein>
<feature type="transmembrane region" description="Helical" evidence="6">
    <location>
        <begin position="171"/>
        <end position="191"/>
    </location>
</feature>
<name>A0A378QX98_9GAMM</name>
<keyword evidence="2" id="KW-1003">Cell membrane</keyword>
<dbReference type="PROSITE" id="PS50850">
    <property type="entry name" value="MFS"/>
    <property type="match status" value="1"/>
</dbReference>
<evidence type="ECO:0000256" key="1">
    <source>
        <dbReference type="ARBA" id="ARBA00004651"/>
    </source>
</evidence>
<feature type="transmembrane region" description="Helical" evidence="6">
    <location>
        <begin position="244"/>
        <end position="266"/>
    </location>
</feature>
<feature type="transmembrane region" description="Helical" evidence="6">
    <location>
        <begin position="334"/>
        <end position="355"/>
    </location>
</feature>
<keyword evidence="5 6" id="KW-0472">Membrane</keyword>
<dbReference type="InterPro" id="IPR050189">
    <property type="entry name" value="MFS_Efflux_Transporters"/>
</dbReference>
<evidence type="ECO:0000256" key="3">
    <source>
        <dbReference type="ARBA" id="ARBA00022692"/>
    </source>
</evidence>
<feature type="transmembrane region" description="Helical" evidence="6">
    <location>
        <begin position="367"/>
        <end position="389"/>
    </location>
</feature>
<accession>A0A378QX98</accession>
<evidence type="ECO:0000259" key="7">
    <source>
        <dbReference type="PROSITE" id="PS50850"/>
    </source>
</evidence>
<comment type="subcellular location">
    <subcellularLocation>
        <location evidence="1">Cell membrane</location>
        <topology evidence="1">Multi-pass membrane protein</topology>
    </subcellularLocation>
</comment>